<reference evidence="1" key="1">
    <citation type="journal article" date="2020" name="Stud. Mycol.">
        <title>101 Dothideomycetes genomes: a test case for predicting lifestyles and emergence of pathogens.</title>
        <authorList>
            <person name="Haridas S."/>
            <person name="Albert R."/>
            <person name="Binder M."/>
            <person name="Bloem J."/>
            <person name="Labutti K."/>
            <person name="Salamov A."/>
            <person name="Andreopoulos B."/>
            <person name="Baker S."/>
            <person name="Barry K."/>
            <person name="Bills G."/>
            <person name="Bluhm B."/>
            <person name="Cannon C."/>
            <person name="Castanera R."/>
            <person name="Culley D."/>
            <person name="Daum C."/>
            <person name="Ezra D."/>
            <person name="Gonzalez J."/>
            <person name="Henrissat B."/>
            <person name="Kuo A."/>
            <person name="Liang C."/>
            <person name="Lipzen A."/>
            <person name="Lutzoni F."/>
            <person name="Magnuson J."/>
            <person name="Mondo S."/>
            <person name="Nolan M."/>
            <person name="Ohm R."/>
            <person name="Pangilinan J."/>
            <person name="Park H.-J."/>
            <person name="Ramirez L."/>
            <person name="Alfaro M."/>
            <person name="Sun H."/>
            <person name="Tritt A."/>
            <person name="Yoshinaga Y."/>
            <person name="Zwiers L.-H."/>
            <person name="Turgeon B."/>
            <person name="Goodwin S."/>
            <person name="Spatafora J."/>
            <person name="Crous P."/>
            <person name="Grigoriev I."/>
        </authorList>
    </citation>
    <scope>NUCLEOTIDE SEQUENCE</scope>
    <source>
        <strain evidence="1">CBS 116435</strain>
    </source>
</reference>
<organism evidence="1 2">
    <name type="scientific">Polychaeton citri CBS 116435</name>
    <dbReference type="NCBI Taxonomy" id="1314669"/>
    <lineage>
        <taxon>Eukaryota</taxon>
        <taxon>Fungi</taxon>
        <taxon>Dikarya</taxon>
        <taxon>Ascomycota</taxon>
        <taxon>Pezizomycotina</taxon>
        <taxon>Dothideomycetes</taxon>
        <taxon>Dothideomycetidae</taxon>
        <taxon>Capnodiales</taxon>
        <taxon>Capnodiaceae</taxon>
        <taxon>Polychaeton</taxon>
    </lineage>
</organism>
<name>A0A9P4UP12_9PEZI</name>
<proteinExistence type="predicted"/>
<gene>
    <name evidence="1" type="ORF">K431DRAFT_101718</name>
</gene>
<keyword evidence="2" id="KW-1185">Reference proteome</keyword>
<sequence length="95" mass="10536">MCLSIASKELCRGDSRHRFGGDSFEQFWTVTIVHKTLSKCTIACRLSSAWGSERLATLLHSLRLLLDSQVRHEPAQTVLAMLTLVCLETVVSTCA</sequence>
<protein>
    <submittedName>
        <fullName evidence="1">Uncharacterized protein</fullName>
    </submittedName>
</protein>
<dbReference type="AlphaFoldDB" id="A0A9P4UP12"/>
<accession>A0A9P4UP12</accession>
<dbReference type="Proteomes" id="UP000799441">
    <property type="component" value="Unassembled WGS sequence"/>
</dbReference>
<evidence type="ECO:0000313" key="2">
    <source>
        <dbReference type="Proteomes" id="UP000799441"/>
    </source>
</evidence>
<comment type="caution">
    <text evidence="1">The sequence shown here is derived from an EMBL/GenBank/DDBJ whole genome shotgun (WGS) entry which is preliminary data.</text>
</comment>
<evidence type="ECO:0000313" key="1">
    <source>
        <dbReference type="EMBL" id="KAF2719986.1"/>
    </source>
</evidence>
<dbReference type="EMBL" id="MU003804">
    <property type="protein sequence ID" value="KAF2719986.1"/>
    <property type="molecule type" value="Genomic_DNA"/>
</dbReference>